<feature type="transmembrane region" description="Helical" evidence="2">
    <location>
        <begin position="62"/>
        <end position="82"/>
    </location>
</feature>
<keyword evidence="2" id="KW-0472">Membrane</keyword>
<keyword evidence="2" id="KW-1133">Transmembrane helix</keyword>
<feature type="transmembrane region" description="Helical" evidence="2">
    <location>
        <begin position="12"/>
        <end position="29"/>
    </location>
</feature>
<evidence type="ECO:0000313" key="5">
    <source>
        <dbReference type="Proteomes" id="UP000482209"/>
    </source>
</evidence>
<evidence type="ECO:0000313" key="4">
    <source>
        <dbReference type="EMBL" id="MSS64057.1"/>
    </source>
</evidence>
<gene>
    <name evidence="4" type="ORF">FYJ58_09250</name>
</gene>
<keyword evidence="2" id="KW-0812">Transmembrane</keyword>
<dbReference type="InterPro" id="IPR043128">
    <property type="entry name" value="Rev_trsase/Diguanyl_cyclase"/>
</dbReference>
<organism evidence="4 5">
    <name type="scientific">Velocimicrobium porci</name>
    <dbReference type="NCBI Taxonomy" id="2606634"/>
    <lineage>
        <taxon>Bacteria</taxon>
        <taxon>Bacillati</taxon>
        <taxon>Bacillota</taxon>
        <taxon>Clostridia</taxon>
        <taxon>Lachnospirales</taxon>
        <taxon>Lachnospiraceae</taxon>
        <taxon>Velocimicrobium</taxon>
    </lineage>
</organism>
<dbReference type="Gene3D" id="3.30.70.270">
    <property type="match status" value="1"/>
</dbReference>
<dbReference type="SUPFAM" id="SSF55073">
    <property type="entry name" value="Nucleotide cyclase"/>
    <property type="match status" value="1"/>
</dbReference>
<keyword evidence="5" id="KW-1185">Reference proteome</keyword>
<protein>
    <submittedName>
        <fullName evidence="4">Diguanylate cyclase</fullName>
    </submittedName>
</protein>
<dbReference type="AlphaFoldDB" id="A0A6L5XZQ4"/>
<feature type="transmembrane region" description="Helical" evidence="2">
    <location>
        <begin position="88"/>
        <end position="107"/>
    </location>
</feature>
<proteinExistence type="predicted"/>
<dbReference type="Pfam" id="PF00990">
    <property type="entry name" value="GGDEF"/>
    <property type="match status" value="1"/>
</dbReference>
<accession>A0A6L5XZQ4</accession>
<name>A0A6L5XZQ4_9FIRM</name>
<sequence>MKKSRYRIEGDFSFLAILLLILVCLVFTGNSAEQWAINIAMFCVASMAFLVTYFISITAGLIVDLLILFVYVSYILYGVIHTGDPIDMQLYFWMIWIPLTTIAFHFFTKNMNQLQEENRELKQRVEELALYDEATGLENLYSFENECVIYMRIAERYKMSLILLVWELRYENEISRLMGKQKFAEQIKDISGVAQKSLRKEDSLFLLRDTPYLWGTIMFTNPGGEAIVIDRLKKNLEEEQKNKSGDNIQIDMRFGTAVYENGNQSPLEFLEIAKKRLSYDVPSDTI</sequence>
<reference evidence="4 5" key="1">
    <citation type="submission" date="2019-08" db="EMBL/GenBank/DDBJ databases">
        <title>In-depth cultivation of the pig gut microbiome towards novel bacterial diversity and tailored functional studies.</title>
        <authorList>
            <person name="Wylensek D."/>
            <person name="Hitch T.C.A."/>
            <person name="Clavel T."/>
        </authorList>
    </citation>
    <scope>NUCLEOTIDE SEQUENCE [LARGE SCALE GENOMIC DNA]</scope>
    <source>
        <strain evidence="4 5">WCA-693-APC-MOT-I</strain>
    </source>
</reference>
<dbReference type="EMBL" id="VUMT01000013">
    <property type="protein sequence ID" value="MSS64057.1"/>
    <property type="molecule type" value="Genomic_DNA"/>
</dbReference>
<comment type="caution">
    <text evidence="4">The sequence shown here is derived from an EMBL/GenBank/DDBJ whole genome shotgun (WGS) entry which is preliminary data.</text>
</comment>
<keyword evidence="1" id="KW-0175">Coiled coil</keyword>
<dbReference type="InterPro" id="IPR000160">
    <property type="entry name" value="GGDEF_dom"/>
</dbReference>
<evidence type="ECO:0000259" key="3">
    <source>
        <dbReference type="Pfam" id="PF00990"/>
    </source>
</evidence>
<dbReference type="RefSeq" id="WP_154519462.1">
    <property type="nucleotide sequence ID" value="NZ_VUMT01000013.1"/>
</dbReference>
<feature type="transmembrane region" description="Helical" evidence="2">
    <location>
        <begin position="35"/>
        <end position="55"/>
    </location>
</feature>
<evidence type="ECO:0000256" key="2">
    <source>
        <dbReference type="SAM" id="Phobius"/>
    </source>
</evidence>
<evidence type="ECO:0000256" key="1">
    <source>
        <dbReference type="SAM" id="Coils"/>
    </source>
</evidence>
<dbReference type="Proteomes" id="UP000482209">
    <property type="component" value="Unassembled WGS sequence"/>
</dbReference>
<feature type="domain" description="GGDEF" evidence="3">
    <location>
        <begin position="129"/>
        <end position="277"/>
    </location>
</feature>
<feature type="coiled-coil region" evidence="1">
    <location>
        <begin position="104"/>
        <end position="134"/>
    </location>
</feature>
<dbReference type="InterPro" id="IPR029787">
    <property type="entry name" value="Nucleotide_cyclase"/>
</dbReference>